<gene>
    <name evidence="2" type="ORF">ERX37_11000</name>
</gene>
<evidence type="ECO:0000259" key="1">
    <source>
        <dbReference type="Pfam" id="PF03781"/>
    </source>
</evidence>
<feature type="domain" description="Sulfatase-modifying factor enzyme-like" evidence="1">
    <location>
        <begin position="199"/>
        <end position="462"/>
    </location>
</feature>
<organism evidence="2 3">
    <name type="scientific">Macrococcus hajekii</name>
    <dbReference type="NCBI Taxonomy" id="198482"/>
    <lineage>
        <taxon>Bacteria</taxon>
        <taxon>Bacillati</taxon>
        <taxon>Bacillota</taxon>
        <taxon>Bacilli</taxon>
        <taxon>Bacillales</taxon>
        <taxon>Staphylococcaceae</taxon>
        <taxon>Macrococcus</taxon>
    </lineage>
</organism>
<keyword evidence="3" id="KW-1185">Reference proteome</keyword>
<dbReference type="PANTHER" id="PTHR23150:SF19">
    <property type="entry name" value="FORMYLGLYCINE-GENERATING ENZYME"/>
    <property type="match status" value="1"/>
</dbReference>
<proteinExistence type="predicted"/>
<dbReference type="InterPro" id="IPR051043">
    <property type="entry name" value="Sulfatase_Mod_Factor_Kinase"/>
</dbReference>
<evidence type="ECO:0000313" key="3">
    <source>
        <dbReference type="Proteomes" id="UP000295328"/>
    </source>
</evidence>
<dbReference type="EMBL" id="SCWE01000008">
    <property type="protein sequence ID" value="TDM00998.1"/>
    <property type="molecule type" value="Genomic_DNA"/>
</dbReference>
<dbReference type="Pfam" id="PF03781">
    <property type="entry name" value="FGE-sulfatase"/>
    <property type="match status" value="1"/>
</dbReference>
<sequence length="483" mass="56664">MFKSTDNIDLYNKEMDLLIEIDSILKKNNFSNINETKENIGKILKISSKISHPIVAEQLFGITASFPNSYVRSKLLKFVESWIPYESAVEAVVKITHDPDDMVSFEAMTICGNEKIELSIPYLNNIVGKVSNRHNPGKPVGMGAQIVVNTLLNIFDYKDEQNLISREDYFNNHMKLEDNYILKLDIDNDIKEAFKKLDEPNMIYIEEGYFDYGISENEIEFKDFKWDDNGIKQKVWIPAYYIDEYPVTNKEYDEFCDFVEEYGHIFCHPNEPKNKNHRRNTYYDSRYPLDAPVSGIDFYDAYAYARWKGKTLPSEFQWEKAAKGTDNNIWPWGETFDKEKVWFSGNMLNKDISSVTDWHNKLIEHYYSQSVAKRSEEVNVIRNISSYGVKNMTGGSWEWTKSDYFTRRQFHPGYSNDHLKFNRYSVLKGGSFFSHPGLMYSAFRGKDIPFCRHDEMGFRCVKEIPVHLLRKCHKKPIENKAIY</sequence>
<dbReference type="Proteomes" id="UP000295328">
    <property type="component" value="Unassembled WGS sequence"/>
</dbReference>
<dbReference type="InterPro" id="IPR016187">
    <property type="entry name" value="CTDL_fold"/>
</dbReference>
<evidence type="ECO:0000313" key="2">
    <source>
        <dbReference type="EMBL" id="TDM00998.1"/>
    </source>
</evidence>
<reference evidence="2 3" key="1">
    <citation type="submission" date="2019-01" db="EMBL/GenBank/DDBJ databases">
        <title>Draft genome sequences of the type strains of six Macrococcus species.</title>
        <authorList>
            <person name="Mazhar S."/>
            <person name="Altermann E."/>
            <person name="Hill C."/>
            <person name="Mcauliffe O."/>
        </authorList>
    </citation>
    <scope>NUCLEOTIDE SEQUENCE [LARGE SCALE GENOMIC DNA]</scope>
    <source>
        <strain evidence="2 3">CCM4809</strain>
    </source>
</reference>
<dbReference type="GO" id="GO:0120147">
    <property type="term" value="F:formylglycine-generating oxidase activity"/>
    <property type="evidence" value="ECO:0007669"/>
    <property type="project" value="TreeGrafter"/>
</dbReference>
<dbReference type="SUPFAM" id="SSF56436">
    <property type="entry name" value="C-type lectin-like"/>
    <property type="match status" value="1"/>
</dbReference>
<dbReference type="Gene3D" id="3.90.1580.10">
    <property type="entry name" value="paralog of FGE (formylglycine-generating enzyme)"/>
    <property type="match status" value="1"/>
</dbReference>
<dbReference type="InterPro" id="IPR042095">
    <property type="entry name" value="SUMF_sf"/>
</dbReference>
<dbReference type="RefSeq" id="WP_133430725.1">
    <property type="nucleotide sequence ID" value="NZ_BMCC01000008.1"/>
</dbReference>
<dbReference type="AlphaFoldDB" id="A0A4R6BHM1"/>
<dbReference type="PANTHER" id="PTHR23150">
    <property type="entry name" value="SULFATASE MODIFYING FACTOR 1, 2"/>
    <property type="match status" value="1"/>
</dbReference>
<dbReference type="OrthoDB" id="9768004at2"/>
<protein>
    <submittedName>
        <fullName evidence="2">Formylglycine-generating enzyme family protein</fullName>
    </submittedName>
</protein>
<name>A0A4R6BHM1_9STAP</name>
<dbReference type="InterPro" id="IPR005532">
    <property type="entry name" value="SUMF_dom"/>
</dbReference>
<comment type="caution">
    <text evidence="2">The sequence shown here is derived from an EMBL/GenBank/DDBJ whole genome shotgun (WGS) entry which is preliminary data.</text>
</comment>
<accession>A0A4R6BHM1</accession>